<evidence type="ECO:0000313" key="2">
    <source>
        <dbReference type="EMBL" id="QHQ37460.1"/>
    </source>
</evidence>
<dbReference type="SUPFAM" id="SSF53474">
    <property type="entry name" value="alpha/beta-Hydrolases"/>
    <property type="match status" value="1"/>
</dbReference>
<sequence length="285" mass="30539">MNGEQDMRMIKSQGILIATQVFGVPDDPALILVMGATASMLGWPDAFCTALANRGFYVIRFDHRDTGQSTTVQPGEASYAVEDLAADVIGVMDGYNLDSAHILGMSLGGYISQIVALTHPGRVRSLTLLASEPLGWDGPALPHISQEFLDHFGILASLDWASETATIEFLLTSERLSAGSGQAFDETYMRGRIRQILARTTSPASMFNHAILDTRQDWIGRYRDITVPVLILHGSDDPILPVKNGEALAAGIAGSELIVVDGVGHELPLSKVETIADLIAGGIPQ</sequence>
<evidence type="ECO:0000313" key="3">
    <source>
        <dbReference type="Proteomes" id="UP000464495"/>
    </source>
</evidence>
<keyword evidence="2" id="KW-0378">Hydrolase</keyword>
<dbReference type="Proteomes" id="UP000464495">
    <property type="component" value="Chromosome"/>
</dbReference>
<gene>
    <name evidence="2" type="ORF">GO499_15780</name>
</gene>
<feature type="domain" description="AB hydrolase-1" evidence="1">
    <location>
        <begin position="28"/>
        <end position="269"/>
    </location>
</feature>
<protein>
    <submittedName>
        <fullName evidence="2">Alpha/beta fold hydrolase</fullName>
    </submittedName>
</protein>
<dbReference type="InterPro" id="IPR029058">
    <property type="entry name" value="AB_hydrolase_fold"/>
</dbReference>
<dbReference type="Pfam" id="PF00561">
    <property type="entry name" value="Abhydrolase_1"/>
    <property type="match status" value="1"/>
</dbReference>
<dbReference type="EMBL" id="CP046620">
    <property type="protein sequence ID" value="QHQ37460.1"/>
    <property type="molecule type" value="Genomic_DNA"/>
</dbReference>
<dbReference type="PANTHER" id="PTHR43433">
    <property type="entry name" value="HYDROLASE, ALPHA/BETA FOLD FAMILY PROTEIN"/>
    <property type="match status" value="1"/>
</dbReference>
<dbReference type="GO" id="GO:0004806">
    <property type="term" value="F:triacylglycerol lipase activity"/>
    <property type="evidence" value="ECO:0007669"/>
    <property type="project" value="TreeGrafter"/>
</dbReference>
<name>A0A6P1T704_9RHOB</name>
<accession>A0A6P1T704</accession>
<dbReference type="InterPro" id="IPR000073">
    <property type="entry name" value="AB_hydrolase_1"/>
</dbReference>
<proteinExistence type="predicted"/>
<dbReference type="PRINTS" id="PR00111">
    <property type="entry name" value="ABHYDROLASE"/>
</dbReference>
<dbReference type="GO" id="GO:0046503">
    <property type="term" value="P:glycerolipid catabolic process"/>
    <property type="evidence" value="ECO:0007669"/>
    <property type="project" value="TreeGrafter"/>
</dbReference>
<dbReference type="KEGG" id="amaq:GO499_15780"/>
<dbReference type="PANTHER" id="PTHR43433:SF5">
    <property type="entry name" value="AB HYDROLASE-1 DOMAIN-CONTAINING PROTEIN"/>
    <property type="match status" value="1"/>
</dbReference>
<dbReference type="InterPro" id="IPR050471">
    <property type="entry name" value="AB_hydrolase"/>
</dbReference>
<keyword evidence="3" id="KW-1185">Reference proteome</keyword>
<reference evidence="2 3" key="1">
    <citation type="submission" date="2019-12" db="EMBL/GenBank/DDBJ databases">
        <title>Complete genome sequence of Algicella marina strain 9Alg 56(T) isolated from the red alga Tichocarpus crinitus.</title>
        <authorList>
            <person name="Kim S.-G."/>
            <person name="Nedashkovskaya O.I."/>
        </authorList>
    </citation>
    <scope>NUCLEOTIDE SEQUENCE [LARGE SCALE GENOMIC DNA]</scope>
    <source>
        <strain evidence="2 3">9Alg 56</strain>
    </source>
</reference>
<evidence type="ECO:0000259" key="1">
    <source>
        <dbReference type="Pfam" id="PF00561"/>
    </source>
</evidence>
<dbReference type="AlphaFoldDB" id="A0A6P1T704"/>
<dbReference type="Gene3D" id="3.40.50.1820">
    <property type="entry name" value="alpha/beta hydrolase"/>
    <property type="match status" value="1"/>
</dbReference>
<organism evidence="2 3">
    <name type="scientific">Algicella marina</name>
    <dbReference type="NCBI Taxonomy" id="2683284"/>
    <lineage>
        <taxon>Bacteria</taxon>
        <taxon>Pseudomonadati</taxon>
        <taxon>Pseudomonadota</taxon>
        <taxon>Alphaproteobacteria</taxon>
        <taxon>Rhodobacterales</taxon>
        <taxon>Paracoccaceae</taxon>
        <taxon>Algicella</taxon>
    </lineage>
</organism>